<dbReference type="EMBL" id="ML978246">
    <property type="protein sequence ID" value="KAF2026270.1"/>
    <property type="molecule type" value="Genomic_DNA"/>
</dbReference>
<dbReference type="PROSITE" id="PS50088">
    <property type="entry name" value="ANK_REPEAT"/>
    <property type="match status" value="1"/>
</dbReference>
<evidence type="ECO:0000256" key="2">
    <source>
        <dbReference type="ARBA" id="ARBA00023043"/>
    </source>
</evidence>
<dbReference type="Gene3D" id="1.25.40.20">
    <property type="entry name" value="Ankyrin repeat-containing domain"/>
    <property type="match status" value="1"/>
</dbReference>
<feature type="repeat" description="ANK" evidence="3">
    <location>
        <begin position="65"/>
        <end position="98"/>
    </location>
</feature>
<dbReference type="SUPFAM" id="SSF48403">
    <property type="entry name" value="Ankyrin repeat"/>
    <property type="match status" value="1"/>
</dbReference>
<protein>
    <submittedName>
        <fullName evidence="4">Ankyrin</fullName>
    </submittedName>
</protein>
<keyword evidence="2 3" id="KW-0040">ANK repeat</keyword>
<accession>A0A9P4H368</accession>
<dbReference type="Proteomes" id="UP000799777">
    <property type="component" value="Unassembled WGS sequence"/>
</dbReference>
<dbReference type="OrthoDB" id="341259at2759"/>
<dbReference type="SMART" id="SM00248">
    <property type="entry name" value="ANK"/>
    <property type="match status" value="2"/>
</dbReference>
<keyword evidence="5" id="KW-1185">Reference proteome</keyword>
<dbReference type="AlphaFoldDB" id="A0A9P4H368"/>
<organism evidence="4 5">
    <name type="scientific">Setomelanomma holmii</name>
    <dbReference type="NCBI Taxonomy" id="210430"/>
    <lineage>
        <taxon>Eukaryota</taxon>
        <taxon>Fungi</taxon>
        <taxon>Dikarya</taxon>
        <taxon>Ascomycota</taxon>
        <taxon>Pezizomycotina</taxon>
        <taxon>Dothideomycetes</taxon>
        <taxon>Pleosporomycetidae</taxon>
        <taxon>Pleosporales</taxon>
        <taxon>Pleosporineae</taxon>
        <taxon>Phaeosphaeriaceae</taxon>
        <taxon>Setomelanomma</taxon>
    </lineage>
</organism>
<dbReference type="Pfam" id="PF12796">
    <property type="entry name" value="Ank_2"/>
    <property type="match status" value="1"/>
</dbReference>
<sequence length="111" mass="11824">MSAITQGNESMAETILETATLSVNHKDSRLGKPLLTGAIEGGDAKIVKHILGSQKAKINVKDSIYGQSPLSWAAQSGRADIVAELLEIPGIDVNSIDVKRRTSFSWAADYG</sequence>
<dbReference type="InterPro" id="IPR036770">
    <property type="entry name" value="Ankyrin_rpt-contain_sf"/>
</dbReference>
<evidence type="ECO:0000313" key="4">
    <source>
        <dbReference type="EMBL" id="KAF2026270.1"/>
    </source>
</evidence>
<evidence type="ECO:0000256" key="1">
    <source>
        <dbReference type="ARBA" id="ARBA00022737"/>
    </source>
</evidence>
<reference evidence="4" key="1">
    <citation type="journal article" date="2020" name="Stud. Mycol.">
        <title>101 Dothideomycetes genomes: a test case for predicting lifestyles and emergence of pathogens.</title>
        <authorList>
            <person name="Haridas S."/>
            <person name="Albert R."/>
            <person name="Binder M."/>
            <person name="Bloem J."/>
            <person name="Labutti K."/>
            <person name="Salamov A."/>
            <person name="Andreopoulos B."/>
            <person name="Baker S."/>
            <person name="Barry K."/>
            <person name="Bills G."/>
            <person name="Bluhm B."/>
            <person name="Cannon C."/>
            <person name="Castanera R."/>
            <person name="Culley D."/>
            <person name="Daum C."/>
            <person name="Ezra D."/>
            <person name="Gonzalez J."/>
            <person name="Henrissat B."/>
            <person name="Kuo A."/>
            <person name="Liang C."/>
            <person name="Lipzen A."/>
            <person name="Lutzoni F."/>
            <person name="Magnuson J."/>
            <person name="Mondo S."/>
            <person name="Nolan M."/>
            <person name="Ohm R."/>
            <person name="Pangilinan J."/>
            <person name="Park H.-J."/>
            <person name="Ramirez L."/>
            <person name="Alfaro M."/>
            <person name="Sun H."/>
            <person name="Tritt A."/>
            <person name="Yoshinaga Y."/>
            <person name="Zwiers L.-H."/>
            <person name="Turgeon B."/>
            <person name="Goodwin S."/>
            <person name="Spatafora J."/>
            <person name="Crous P."/>
            <person name="Grigoriev I."/>
        </authorList>
    </citation>
    <scope>NUCLEOTIDE SEQUENCE</scope>
    <source>
        <strain evidence="4">CBS 110217</strain>
    </source>
</reference>
<proteinExistence type="predicted"/>
<dbReference type="PROSITE" id="PS50297">
    <property type="entry name" value="ANK_REP_REGION"/>
    <property type="match status" value="1"/>
</dbReference>
<dbReference type="InterPro" id="IPR002110">
    <property type="entry name" value="Ankyrin_rpt"/>
</dbReference>
<gene>
    <name evidence="4" type="ORF">EK21DRAFT_115952</name>
</gene>
<dbReference type="PANTHER" id="PTHR24198:SF165">
    <property type="entry name" value="ANKYRIN REPEAT-CONTAINING PROTEIN-RELATED"/>
    <property type="match status" value="1"/>
</dbReference>
<name>A0A9P4H368_9PLEO</name>
<dbReference type="PANTHER" id="PTHR24198">
    <property type="entry name" value="ANKYRIN REPEAT AND PROTEIN KINASE DOMAIN-CONTAINING PROTEIN"/>
    <property type="match status" value="1"/>
</dbReference>
<keyword evidence="1" id="KW-0677">Repeat</keyword>
<evidence type="ECO:0000256" key="3">
    <source>
        <dbReference type="PROSITE-ProRule" id="PRU00023"/>
    </source>
</evidence>
<comment type="caution">
    <text evidence="4">The sequence shown here is derived from an EMBL/GenBank/DDBJ whole genome shotgun (WGS) entry which is preliminary data.</text>
</comment>
<evidence type="ECO:0000313" key="5">
    <source>
        <dbReference type="Proteomes" id="UP000799777"/>
    </source>
</evidence>